<evidence type="ECO:0000313" key="2">
    <source>
        <dbReference type="Proteomes" id="UP000004277"/>
    </source>
</evidence>
<accession>A0ACD3SNL0</accession>
<gene>
    <name evidence="1" type="primary">glk</name>
    <name evidence="1" type="ORF">MW7_011360</name>
</gene>
<comment type="caution">
    <text evidence="1">The sequence shown here is derived from an EMBL/GenBank/DDBJ whole genome shotgun (WGS) entry which is preliminary data.</text>
</comment>
<dbReference type="Proteomes" id="UP000004277">
    <property type="component" value="Unassembled WGS sequence"/>
</dbReference>
<name>A0ACD3SNL0_9BURK</name>
<sequence length="340" mass="36103">MGGDKTVIRTARLLVDIGGTSIRFAWREIEGNLSDVRIYRTVDFPSMETAIRTYLRNCPVVPGVAALATANPVQGDTVRMTNLAFSFSAQEIRRALDLDALLIVNDFTALALGVPHLAHDDRQPIGPELAAVPGPIGIIGPGTGLGVSALIPTQTGWQALSSEGGHATCAPADAFEAELLRAAWRRHTHVSFERLLSGPGLRLLYELVCAAHGTLPQPATPAEITQQAQDRTCLACQQAVTTFCNLLATAAGNLALTLGARGGIYIGGGIVPRLGTLLDPVAFRSRFEAHGRLGEYLARVPTTLITAPYAALTGLDALLAAWLTHGRQAPLPFDLVLVQR</sequence>
<organism evidence="1 2">
    <name type="scientific">Imbroritus primus</name>
    <dbReference type="NCBI Taxonomy" id="3058603"/>
    <lineage>
        <taxon>Bacteria</taxon>
        <taxon>Pseudomonadati</taxon>
        <taxon>Pseudomonadota</taxon>
        <taxon>Betaproteobacteria</taxon>
        <taxon>Burkholderiales</taxon>
        <taxon>Burkholderiaceae</taxon>
        <taxon>Imbroritus</taxon>
    </lineage>
</organism>
<reference evidence="1" key="1">
    <citation type="submission" date="2019-05" db="EMBL/GenBank/DDBJ databases">
        <title>Revised genome assembly of Burkholderiaceae (previously Ralstonia) sp. PBA.</title>
        <authorList>
            <person name="Gan H.M."/>
        </authorList>
    </citation>
    <scope>NUCLEOTIDE SEQUENCE</scope>
    <source>
        <strain evidence="1">PBA</strain>
    </source>
</reference>
<protein>
    <submittedName>
        <fullName evidence="1">Glucokinase</fullName>
        <ecNumber evidence="1">2.7.1.2</ecNumber>
    </submittedName>
</protein>
<proteinExistence type="predicted"/>
<keyword evidence="1" id="KW-0808">Transferase</keyword>
<evidence type="ECO:0000313" key="1">
    <source>
        <dbReference type="EMBL" id="TMS57753.1"/>
    </source>
</evidence>
<dbReference type="EC" id="2.7.1.2" evidence="1"/>
<keyword evidence="2" id="KW-1185">Reference proteome</keyword>
<dbReference type="EMBL" id="AKCV02000020">
    <property type="protein sequence ID" value="TMS57753.1"/>
    <property type="molecule type" value="Genomic_DNA"/>
</dbReference>